<dbReference type="EMBL" id="ML995829">
    <property type="protein sequence ID" value="KAF2769950.1"/>
    <property type="molecule type" value="Genomic_DNA"/>
</dbReference>
<accession>A0A6G1LBD8</accession>
<name>A0A6G1LBD8_9PEZI</name>
<feature type="region of interest" description="Disordered" evidence="1">
    <location>
        <begin position="217"/>
        <end position="241"/>
    </location>
</feature>
<gene>
    <name evidence="2" type="ORF">EJ03DRAFT_82393</name>
</gene>
<evidence type="ECO:0000313" key="3">
    <source>
        <dbReference type="Proteomes" id="UP000799436"/>
    </source>
</evidence>
<dbReference type="OrthoDB" id="10300715at2759"/>
<evidence type="ECO:0000256" key="1">
    <source>
        <dbReference type="SAM" id="MobiDB-lite"/>
    </source>
</evidence>
<keyword evidence="3" id="KW-1185">Reference proteome</keyword>
<proteinExistence type="predicted"/>
<evidence type="ECO:0000313" key="2">
    <source>
        <dbReference type="EMBL" id="KAF2769950.1"/>
    </source>
</evidence>
<organism evidence="2 3">
    <name type="scientific">Teratosphaeria nubilosa</name>
    <dbReference type="NCBI Taxonomy" id="161662"/>
    <lineage>
        <taxon>Eukaryota</taxon>
        <taxon>Fungi</taxon>
        <taxon>Dikarya</taxon>
        <taxon>Ascomycota</taxon>
        <taxon>Pezizomycotina</taxon>
        <taxon>Dothideomycetes</taxon>
        <taxon>Dothideomycetidae</taxon>
        <taxon>Mycosphaerellales</taxon>
        <taxon>Teratosphaeriaceae</taxon>
        <taxon>Teratosphaeria</taxon>
    </lineage>
</organism>
<sequence length="241" mass="26620">MKGWPLRLGEALGTPLDLGARADVMRLDFKVKEAHDVTENCQKGGDIKAAIEFDVIFRTGISCFMKIFAIEFDTSLIGKIDPGPDGAPGLYWSHALYKHCWDIGEKTPSDRLDDLIKKVVDQAQVPIQKAFDLLNDVFAGMQSGKPEMVEDDDPCGPFGTPDAPWRDNNSYSYNLANPNTMWLPMDSTYRMRITNGVKNGSLSTWCVGEERISAGAPAVSLDGTPIPDYDPDWQPLDMSGE</sequence>
<protein>
    <submittedName>
        <fullName evidence="2">Uncharacterized protein</fullName>
    </submittedName>
</protein>
<reference evidence="2" key="1">
    <citation type="journal article" date="2020" name="Stud. Mycol.">
        <title>101 Dothideomycetes genomes: a test case for predicting lifestyles and emergence of pathogens.</title>
        <authorList>
            <person name="Haridas S."/>
            <person name="Albert R."/>
            <person name="Binder M."/>
            <person name="Bloem J."/>
            <person name="Labutti K."/>
            <person name="Salamov A."/>
            <person name="Andreopoulos B."/>
            <person name="Baker S."/>
            <person name="Barry K."/>
            <person name="Bills G."/>
            <person name="Bluhm B."/>
            <person name="Cannon C."/>
            <person name="Castanera R."/>
            <person name="Culley D."/>
            <person name="Daum C."/>
            <person name="Ezra D."/>
            <person name="Gonzalez J."/>
            <person name="Henrissat B."/>
            <person name="Kuo A."/>
            <person name="Liang C."/>
            <person name="Lipzen A."/>
            <person name="Lutzoni F."/>
            <person name="Magnuson J."/>
            <person name="Mondo S."/>
            <person name="Nolan M."/>
            <person name="Ohm R."/>
            <person name="Pangilinan J."/>
            <person name="Park H.-J."/>
            <person name="Ramirez L."/>
            <person name="Alfaro M."/>
            <person name="Sun H."/>
            <person name="Tritt A."/>
            <person name="Yoshinaga Y."/>
            <person name="Zwiers L.-H."/>
            <person name="Turgeon B."/>
            <person name="Goodwin S."/>
            <person name="Spatafora J."/>
            <person name="Crous P."/>
            <person name="Grigoriev I."/>
        </authorList>
    </citation>
    <scope>NUCLEOTIDE SEQUENCE</scope>
    <source>
        <strain evidence="2">CBS 116005</strain>
    </source>
</reference>
<dbReference type="Proteomes" id="UP000799436">
    <property type="component" value="Unassembled WGS sequence"/>
</dbReference>
<dbReference type="AlphaFoldDB" id="A0A6G1LBD8"/>